<accession>A0A5B8YDY9</accession>
<dbReference type="GO" id="GO:0008195">
    <property type="term" value="F:phosphatidate phosphatase activity"/>
    <property type="evidence" value="ECO:0007669"/>
    <property type="project" value="InterPro"/>
</dbReference>
<organism evidence="3 4">
    <name type="scientific">Persicimonas caeni</name>
    <dbReference type="NCBI Taxonomy" id="2292766"/>
    <lineage>
        <taxon>Bacteria</taxon>
        <taxon>Deltaproteobacteria</taxon>
        <taxon>Bradymonadales</taxon>
        <taxon>Bradymonadaceae</taxon>
        <taxon>Persicimonas</taxon>
    </lineage>
</organism>
<accession>A0A4Y6PZQ3</accession>
<dbReference type="EMBL" id="CP041186">
    <property type="protein sequence ID" value="QDG53806.1"/>
    <property type="molecule type" value="Genomic_DNA"/>
</dbReference>
<evidence type="ECO:0000259" key="2">
    <source>
        <dbReference type="Pfam" id="PF09949"/>
    </source>
</evidence>
<dbReference type="PANTHER" id="PTHR28208">
    <property type="entry name" value="PHOSPHATIDATE PHOSPHATASE APP1"/>
    <property type="match status" value="1"/>
</dbReference>
<dbReference type="InterPro" id="IPR019236">
    <property type="entry name" value="APP1_cat"/>
</dbReference>
<dbReference type="AlphaFoldDB" id="A0A4Y6PZQ3"/>
<sequence length="393" mass="45031">MDIPTPIQRAIGSYERRKERIGHALRKRVGYFDPIRVVGYNGFGTAECAHIKGRVLADDKVDSDPDDHELEHLANMFRRYHTDEVPEAHVRVTFGGQKVDVQTGWEGFFDVDLVPDDSVDLDSLWHEVEMELLAPKPRINQSTFRFTGAVQIPTQAEFGIISDLDDTVLETGATDLFRQARIVLLNGPSTRVPFPGVAAFYHALQYERGRPANPIFYISSSPWNFYDLFAEFLDLHDIPRGSLLLKEHGFDEDRFIKTGHEEYKQKRIQYVLDTYPELQFVLVGDSGQKDPEIYRAVVEDNPGRIRAIYVRDVSPNESRVRDVEVNEIAHNVQANGVDMLLVDDTFEAARHARRIGLLDESELDVIRQASERDREEQEEELSGVEKFARRLFS</sequence>
<protein>
    <submittedName>
        <fullName evidence="3">DUF2183 domain-containing protein</fullName>
    </submittedName>
</protein>
<dbReference type="OrthoDB" id="9789875at2"/>
<dbReference type="PANTHER" id="PTHR28208:SF3">
    <property type="entry name" value="PHOSPHATIDATE PHOSPHATASE APP1"/>
    <property type="match status" value="1"/>
</dbReference>
<evidence type="ECO:0000313" key="3">
    <source>
        <dbReference type="EMBL" id="QDG53806.1"/>
    </source>
</evidence>
<dbReference type="Pfam" id="PF09949">
    <property type="entry name" value="APP1_cat"/>
    <property type="match status" value="1"/>
</dbReference>
<dbReference type="Proteomes" id="UP000315995">
    <property type="component" value="Chromosome"/>
</dbReference>
<evidence type="ECO:0000313" key="4">
    <source>
        <dbReference type="Proteomes" id="UP000315995"/>
    </source>
</evidence>
<dbReference type="InterPro" id="IPR052935">
    <property type="entry name" value="Mg2+_PAP"/>
</dbReference>
<feature type="region of interest" description="Disordered" evidence="1">
    <location>
        <begin position="370"/>
        <end position="393"/>
    </location>
</feature>
<dbReference type="RefSeq" id="WP_141200260.1">
    <property type="nucleotide sequence ID" value="NZ_CP041186.1"/>
</dbReference>
<gene>
    <name evidence="3" type="ORF">FIV42_24595</name>
</gene>
<evidence type="ECO:0000256" key="1">
    <source>
        <dbReference type="SAM" id="MobiDB-lite"/>
    </source>
</evidence>
<name>A0A4Y6PZQ3_PERCE</name>
<proteinExistence type="predicted"/>
<reference evidence="3 4" key="1">
    <citation type="submission" date="2019-06" db="EMBL/GenBank/DDBJ databases">
        <title>Persicimonas caeni gen. nov., sp. nov., a predatory bacterium isolated from solar saltern.</title>
        <authorList>
            <person name="Wang S."/>
        </authorList>
    </citation>
    <scope>NUCLEOTIDE SEQUENCE [LARGE SCALE GENOMIC DNA]</scope>
    <source>
        <strain evidence="3 4">YN101</strain>
    </source>
</reference>
<keyword evidence="4" id="KW-1185">Reference proteome</keyword>
<feature type="domain" description="Phosphatidate phosphatase APP1 catalytic" evidence="2">
    <location>
        <begin position="158"/>
        <end position="312"/>
    </location>
</feature>